<dbReference type="eggNOG" id="ENOG502SE7G">
    <property type="taxonomic scope" value="Eukaryota"/>
</dbReference>
<name>H8X454_CANO9</name>
<feature type="compositionally biased region" description="Polar residues" evidence="1">
    <location>
        <begin position="222"/>
        <end position="246"/>
    </location>
</feature>
<feature type="compositionally biased region" description="Polar residues" evidence="1">
    <location>
        <begin position="909"/>
        <end position="930"/>
    </location>
</feature>
<feature type="region of interest" description="Disordered" evidence="1">
    <location>
        <begin position="93"/>
        <end position="126"/>
    </location>
</feature>
<organism evidence="2 3">
    <name type="scientific">Candida orthopsilosis (strain 90-125)</name>
    <name type="common">Yeast</name>
    <dbReference type="NCBI Taxonomy" id="1136231"/>
    <lineage>
        <taxon>Eukaryota</taxon>
        <taxon>Fungi</taxon>
        <taxon>Dikarya</taxon>
        <taxon>Ascomycota</taxon>
        <taxon>Saccharomycotina</taxon>
        <taxon>Pichiomycetes</taxon>
        <taxon>Debaryomycetaceae</taxon>
        <taxon>Candida/Lodderomyces clade</taxon>
        <taxon>Candida</taxon>
    </lineage>
</organism>
<evidence type="ECO:0000256" key="1">
    <source>
        <dbReference type="SAM" id="MobiDB-lite"/>
    </source>
</evidence>
<feature type="region of interest" description="Disordered" evidence="1">
    <location>
        <begin position="289"/>
        <end position="344"/>
    </location>
</feature>
<feature type="compositionally biased region" description="Low complexity" evidence="1">
    <location>
        <begin position="1023"/>
        <end position="1037"/>
    </location>
</feature>
<proteinExistence type="predicted"/>
<feature type="region of interest" description="Disordered" evidence="1">
    <location>
        <begin position="371"/>
        <end position="468"/>
    </location>
</feature>
<reference evidence="2 3" key="1">
    <citation type="journal article" date="2012" name="PLoS ONE">
        <title>Sequence and analysis of the genome of the pathogenic yeast Candida orthopsilosis.</title>
        <authorList>
            <person name="Riccombeni A."/>
            <person name="Vidanes G."/>
            <person name="Proux-Wera E."/>
            <person name="Wolfe K.H."/>
            <person name="Butler G."/>
        </authorList>
    </citation>
    <scope>NUCLEOTIDE SEQUENCE [LARGE SCALE GENOMIC DNA]</scope>
    <source>
        <strain evidence="2 3">Co 90-125</strain>
    </source>
</reference>
<feature type="compositionally biased region" description="Polar residues" evidence="1">
    <location>
        <begin position="8"/>
        <end position="26"/>
    </location>
</feature>
<feature type="region of interest" description="Disordered" evidence="1">
    <location>
        <begin position="1113"/>
        <end position="1185"/>
    </location>
</feature>
<feature type="compositionally biased region" description="Basic and acidic residues" evidence="1">
    <location>
        <begin position="376"/>
        <end position="397"/>
    </location>
</feature>
<dbReference type="HOGENOM" id="CLU_261744_0_0_1"/>
<feature type="region of interest" description="Disordered" evidence="1">
    <location>
        <begin position="1244"/>
        <end position="1288"/>
    </location>
</feature>
<feature type="compositionally biased region" description="Basic and acidic residues" evidence="1">
    <location>
        <begin position="833"/>
        <end position="843"/>
    </location>
</feature>
<dbReference type="GeneID" id="14539227"/>
<feature type="region of interest" description="Disordered" evidence="1">
    <location>
        <begin position="1369"/>
        <end position="1390"/>
    </location>
</feature>
<gene>
    <name evidence="2" type="ORF">CORT_0C06320</name>
</gene>
<dbReference type="KEGG" id="cot:CORT_0C06320"/>
<feature type="compositionally biased region" description="Low complexity" evidence="1">
    <location>
        <begin position="981"/>
        <end position="1002"/>
    </location>
</feature>
<accession>H8X454</accession>
<dbReference type="Proteomes" id="UP000005018">
    <property type="component" value="Chromosome 3"/>
</dbReference>
<feature type="compositionally biased region" description="Basic residues" evidence="1">
    <location>
        <begin position="860"/>
        <end position="880"/>
    </location>
</feature>
<feature type="compositionally biased region" description="Polar residues" evidence="1">
    <location>
        <begin position="427"/>
        <end position="453"/>
    </location>
</feature>
<evidence type="ECO:0000313" key="2">
    <source>
        <dbReference type="EMBL" id="CCG26006.1"/>
    </source>
</evidence>
<dbReference type="EMBL" id="HE681721">
    <property type="protein sequence ID" value="CCG26006.1"/>
    <property type="molecule type" value="Genomic_DNA"/>
</dbReference>
<evidence type="ECO:0000313" key="3">
    <source>
        <dbReference type="Proteomes" id="UP000005018"/>
    </source>
</evidence>
<feature type="region of interest" description="Disordered" evidence="1">
    <location>
        <begin position="818"/>
        <end position="1002"/>
    </location>
</feature>
<feature type="compositionally biased region" description="Basic and acidic residues" evidence="1">
    <location>
        <begin position="1144"/>
        <end position="1164"/>
    </location>
</feature>
<feature type="compositionally biased region" description="Low complexity" evidence="1">
    <location>
        <begin position="300"/>
        <end position="329"/>
    </location>
</feature>
<feature type="compositionally biased region" description="Low complexity" evidence="1">
    <location>
        <begin position="1372"/>
        <end position="1390"/>
    </location>
</feature>
<feature type="region of interest" description="Disordered" evidence="1">
    <location>
        <begin position="1014"/>
        <end position="1074"/>
    </location>
</feature>
<feature type="compositionally biased region" description="Low complexity" evidence="1">
    <location>
        <begin position="96"/>
        <end position="121"/>
    </location>
</feature>
<feature type="region of interest" description="Disordered" evidence="1">
    <location>
        <begin position="167"/>
        <end position="277"/>
    </location>
</feature>
<dbReference type="RefSeq" id="XP_003868910.1">
    <property type="nucleotide sequence ID" value="XM_003868862.1"/>
</dbReference>
<protein>
    <submittedName>
        <fullName evidence="2">Uncharacterized protein</fullName>
    </submittedName>
</protein>
<feature type="compositionally biased region" description="Polar residues" evidence="1">
    <location>
        <begin position="167"/>
        <end position="204"/>
    </location>
</feature>
<feature type="region of interest" description="Disordered" evidence="1">
    <location>
        <begin position="645"/>
        <end position="692"/>
    </location>
</feature>
<feature type="region of interest" description="Disordered" evidence="1">
    <location>
        <begin position="1"/>
        <end position="26"/>
    </location>
</feature>
<sequence length="1480" mass="163840">MTPHSRRNSITSVSTANTYSSQQMPHLNKSLSRDMSTDNLISVDSKFIKKPTKRVAGSMSPKIAVNESFSKSNSITSATSYTSYVSHNNYTSNASNVNPNYHQNNSPNNPNNIAPNNGCRNTGAPPGSFYTKEGVYYFPNGEVFRPRTAPTKRNRPGKIIVDTSFARKNNNTHNHGQSQGYHASPNHYSPSMGSHMNQSRFPNESPSSSPAIAAPPPLRSAGSYTSLPKSNSLQNVRLANKQNLSKTIRDNKGDIHTNITIDNGSGKMPYESYKNNSTSSLKNLQKLHSQNITRSEQHHSSNASSSISSSSSNMSNVFHNHHNNNSAANLERSDSNTPSTSISDDHTLHKYHQLQNLHSQQLHDSDEADMASTRNTRGEDFHGHPSESKLQDHKRETSSSPHQQRHQEEMQLPTRSYPSKEQHDPHSNANNETNRESSGSSDQRLSMDSVSDDSGNRRDDATDDTVLSTLNATSEDTFKTATAVSTLRSNSAGHSLSSIGDNLNRHAMHEFGNTSHQDGLAKGYANEPLRHSSSSVSEVSMDEDKDSLNETPILSEPISLQQDKLNCDKDVTKAYEAPEKPILANISDMSFNSTQEDLSRSNGASPVMEQSEQTRPLFFGTGDKSPEGTSTITVPINCSILESRIEDVPDLKPPRQIPTLKKTSSGDSPSDESGLPEPSIDNDSFVDSYMNDASPESYKLNDLIETHKEESPLRYNRENKGEGNITNQTISVPESADKLNQQVLSPSYSFSSVPSADFEITSKPFKGLVNDVQDEVPPRGDVQIVDRKIRKHHRHASSTSSAEFINQLKQEASQPVIEEINTVGDPVTPKAGEGVKDEIETPPHDAIPPPPIEKSPGMKVKGKPKKHKHHHHHHHHHQNHDKKEHEKPALQKSSDVKVGSALKDEVVWTPQSSEFPKVSSLLSNDVASRSTTKDEQATPFKPNLTLDDSVLSKPAPSFHSSKQFHSPQQSHHATAESPKASLFSHSTSIGSTSPSKLSKSSSISNFKSFFKKLKPKEKDANTSTSNLSLISGASSSPSKKKSHRGLFGFNKFKKEEPSPPSQVQQPENTDANVSRLSVLSEASFKLGALPDFEPESNGLFDDVMLTFDEKFERDLTPTKPPDFVKLSSTTSCSKNGDDVFSEPFLKDDELTKEQIADQKLRDETENTGDDGSGGSNDEGEGDQIDTGIDADAAAIAGASDADTGTWTGTYIDENIEFLKNEGFWSHLDEAALARQIELEKRSSGIAPRRASEAFASSTPIKEISDEDNSRELDSPNVPLASPAVPTSSTNGTAIVVVGNDELNNILANLTEEGKRNLPIHLKYIKQFRDYSTIEVEMHRFETLPNNKPKKQSLNNPSILKRRRFQFNSSYEQHQQQQYQPQHGQHGHQQQYQLQMPMGFPPQQQHPSSQLQSNKRVNFNNKIKINETFSSDVYKRYNKSVTQYSLSDPKEISNIKNEVNYYKCNEMLVHESSQNNTHFYY</sequence>
<feature type="compositionally biased region" description="Polar residues" evidence="1">
    <location>
        <begin position="958"/>
        <end position="972"/>
    </location>
</feature>
<keyword evidence="3" id="KW-1185">Reference proteome</keyword>
<dbReference type="OrthoDB" id="5563016at2759"/>
<feature type="region of interest" description="Disordered" evidence="1">
    <location>
        <begin position="513"/>
        <end position="561"/>
    </location>
</feature>